<evidence type="ECO:0000256" key="1">
    <source>
        <dbReference type="ARBA" id="ARBA00022448"/>
    </source>
</evidence>
<dbReference type="Pfam" id="PF01152">
    <property type="entry name" value="Bac_globin"/>
    <property type="match status" value="1"/>
</dbReference>
<dbReference type="InterPro" id="IPR009050">
    <property type="entry name" value="Globin-like_sf"/>
</dbReference>
<dbReference type="GO" id="GO:0019825">
    <property type="term" value="F:oxygen binding"/>
    <property type="evidence" value="ECO:0007669"/>
    <property type="project" value="InterPro"/>
</dbReference>
<evidence type="ECO:0000256" key="2">
    <source>
        <dbReference type="ARBA" id="ARBA00022617"/>
    </source>
</evidence>
<dbReference type="InterPro" id="IPR012292">
    <property type="entry name" value="Globin/Proto"/>
</dbReference>
<dbReference type="Gene3D" id="1.10.490.10">
    <property type="entry name" value="Globins"/>
    <property type="match status" value="1"/>
</dbReference>
<accession>A0A4Z0M5D7</accession>
<reference evidence="6 7" key="1">
    <citation type="submission" date="2019-04" db="EMBL/GenBank/DDBJ databases">
        <title>Taxonomy of novel Haliea sp. from mangrove soil of West Coast of India.</title>
        <authorList>
            <person name="Verma A."/>
            <person name="Kumar P."/>
            <person name="Krishnamurthi S."/>
        </authorList>
    </citation>
    <scope>NUCLEOTIDE SEQUENCE [LARGE SCALE GENOMIC DNA]</scope>
    <source>
        <strain evidence="6 7">SAOS-164</strain>
    </source>
</reference>
<dbReference type="PANTHER" id="PTHR47366">
    <property type="entry name" value="TWO-ON-TWO HEMOGLOBIN-3"/>
    <property type="match status" value="1"/>
</dbReference>
<dbReference type="Proteomes" id="UP000298050">
    <property type="component" value="Unassembled WGS sequence"/>
</dbReference>
<dbReference type="PANTHER" id="PTHR47366:SF1">
    <property type="entry name" value="TWO-ON-TWO HEMOGLOBIN-3"/>
    <property type="match status" value="1"/>
</dbReference>
<name>A0A4Z0M5D7_9GAMM</name>
<dbReference type="GO" id="GO:0046872">
    <property type="term" value="F:metal ion binding"/>
    <property type="evidence" value="ECO:0007669"/>
    <property type="project" value="UniProtKB-KW"/>
</dbReference>
<keyword evidence="3" id="KW-0479">Metal-binding</keyword>
<protein>
    <submittedName>
        <fullName evidence="6">Globin</fullName>
    </submittedName>
</protein>
<dbReference type="CDD" id="cd14773">
    <property type="entry name" value="TrHb2_PhHbO-like_O"/>
    <property type="match status" value="1"/>
</dbReference>
<keyword evidence="2" id="KW-0349">Heme</keyword>
<comment type="similarity">
    <text evidence="5">Belongs to the truncated hemoglobin family. Group II subfamily.</text>
</comment>
<evidence type="ECO:0000313" key="7">
    <source>
        <dbReference type="Proteomes" id="UP000298050"/>
    </source>
</evidence>
<evidence type="ECO:0000256" key="5">
    <source>
        <dbReference type="ARBA" id="ARBA00034496"/>
    </source>
</evidence>
<dbReference type="AlphaFoldDB" id="A0A4Z0M5D7"/>
<sequence>MSSSQPQTPYQILGAEGVRALATAFYDIMDEDPELAPLRAMHAEDLAPMKLKLSEYLTGWMGGPPLYAAKYGSVCMTEPHEPYAIGPAERDMWLACMDSALERIEASAELKEMLKVPMFRIADAVRNREGPTAASTDPNIIASH</sequence>
<dbReference type="InterPro" id="IPR001486">
    <property type="entry name" value="Hemoglobin_trunc"/>
</dbReference>
<dbReference type="RefSeq" id="WP_135441731.1">
    <property type="nucleotide sequence ID" value="NZ_SRLE01000005.1"/>
</dbReference>
<dbReference type="InterPro" id="IPR044203">
    <property type="entry name" value="GlbO/GLB3-like"/>
</dbReference>
<evidence type="ECO:0000313" key="6">
    <source>
        <dbReference type="EMBL" id="TGD74709.1"/>
    </source>
</evidence>
<proteinExistence type="inferred from homology"/>
<dbReference type="GO" id="GO:0005344">
    <property type="term" value="F:oxygen carrier activity"/>
    <property type="evidence" value="ECO:0007669"/>
    <property type="project" value="InterPro"/>
</dbReference>
<dbReference type="EMBL" id="SRLE01000005">
    <property type="protein sequence ID" value="TGD74709.1"/>
    <property type="molecule type" value="Genomic_DNA"/>
</dbReference>
<evidence type="ECO:0000256" key="4">
    <source>
        <dbReference type="ARBA" id="ARBA00023004"/>
    </source>
</evidence>
<dbReference type="OrthoDB" id="9790913at2"/>
<gene>
    <name evidence="6" type="ORF">E4634_05780</name>
</gene>
<dbReference type="GO" id="GO:0020037">
    <property type="term" value="F:heme binding"/>
    <property type="evidence" value="ECO:0007669"/>
    <property type="project" value="InterPro"/>
</dbReference>
<keyword evidence="1" id="KW-0813">Transport</keyword>
<dbReference type="SUPFAM" id="SSF46458">
    <property type="entry name" value="Globin-like"/>
    <property type="match status" value="1"/>
</dbReference>
<evidence type="ECO:0000256" key="3">
    <source>
        <dbReference type="ARBA" id="ARBA00022723"/>
    </source>
</evidence>
<comment type="caution">
    <text evidence="6">The sequence shown here is derived from an EMBL/GenBank/DDBJ whole genome shotgun (WGS) entry which is preliminary data.</text>
</comment>
<keyword evidence="7" id="KW-1185">Reference proteome</keyword>
<organism evidence="6 7">
    <name type="scientific">Mangrovimicrobium sediminis</name>
    <dbReference type="NCBI Taxonomy" id="2562682"/>
    <lineage>
        <taxon>Bacteria</taxon>
        <taxon>Pseudomonadati</taxon>
        <taxon>Pseudomonadota</taxon>
        <taxon>Gammaproteobacteria</taxon>
        <taxon>Cellvibrionales</taxon>
        <taxon>Halieaceae</taxon>
        <taxon>Mangrovimicrobium</taxon>
    </lineage>
</organism>
<keyword evidence="4" id="KW-0408">Iron</keyword>